<dbReference type="InterPro" id="IPR015421">
    <property type="entry name" value="PyrdxlP-dep_Trfase_major"/>
</dbReference>
<dbReference type="InterPro" id="IPR050087">
    <property type="entry name" value="AON_synthase_class-II"/>
</dbReference>
<dbReference type="EMBL" id="AWWV01007768">
    <property type="protein sequence ID" value="OMO94878.1"/>
    <property type="molecule type" value="Genomic_DNA"/>
</dbReference>
<keyword evidence="5" id="KW-0472">Membrane</keyword>
<dbReference type="GO" id="GO:0008483">
    <property type="term" value="F:transaminase activity"/>
    <property type="evidence" value="ECO:0007669"/>
    <property type="project" value="UniProtKB-KW"/>
</dbReference>
<feature type="transmembrane region" description="Helical" evidence="5">
    <location>
        <begin position="309"/>
        <end position="330"/>
    </location>
</feature>
<dbReference type="Gene3D" id="3.40.640.10">
    <property type="entry name" value="Type I PLP-dependent aspartate aminotransferase-like (Major domain)"/>
    <property type="match status" value="1"/>
</dbReference>
<dbReference type="GO" id="GO:0030170">
    <property type="term" value="F:pyridoxal phosphate binding"/>
    <property type="evidence" value="ECO:0007669"/>
    <property type="project" value="InterPro"/>
</dbReference>
<keyword evidence="5" id="KW-1133">Transmembrane helix</keyword>
<evidence type="ECO:0000256" key="4">
    <source>
        <dbReference type="ARBA" id="ARBA00022898"/>
    </source>
</evidence>
<protein>
    <submittedName>
        <fullName evidence="7">Aminotransferase, class I/classII</fullName>
    </submittedName>
</protein>
<dbReference type="AlphaFoldDB" id="A0A1R3JJ86"/>
<keyword evidence="7" id="KW-0032">Aminotransferase</keyword>
<dbReference type="InterPro" id="IPR004839">
    <property type="entry name" value="Aminotransferase_I/II_large"/>
</dbReference>
<sequence length="439" mass="49286">MEKRPWDFWLEEALAKLESLNLLRPIRPIHLSTPQNPVPDTDDEEYEVFHQLQPWNRRSVEVSISDSFFQRWVQGGDEVVWRDDVPIDTQDNSNQQQLKKLLHFAGNDFLGLSSHPTIAKAVAKAAKEHGMGPRGSAAICGYTNYHRSLESSLADLLKKEECLLCPTGYSANTALMVALGSVAPLLAAGKKPSKEEKIAIFSDVLNHTSIIEGIHLAERYGQAQLFVYRHCDMSHLDELLTSCKIKKKVVVTDSLFSMHGDFAPMLELAKLRKKHGFLLVIDDAAANLGGFIASSKKWKLFLQTKGRSFMFSTTTPVPFVAALNASVYIARKETWRRRAIQDRMRDFHDLTGIPITSHIISIFVGTEEKAVEASRYMIKSGFYVTPIRPPGVTPGACRLRLTLCAVHTRDDMERLVTALSHCINFQDITSRHSNLSAKL</sequence>
<dbReference type="Gene3D" id="3.90.1150.10">
    <property type="entry name" value="Aspartate Aminotransferase, domain 1"/>
    <property type="match status" value="2"/>
</dbReference>
<dbReference type="OrthoDB" id="10263824at2759"/>
<evidence type="ECO:0000259" key="6">
    <source>
        <dbReference type="Pfam" id="PF00155"/>
    </source>
</evidence>
<evidence type="ECO:0000256" key="5">
    <source>
        <dbReference type="SAM" id="Phobius"/>
    </source>
</evidence>
<name>A0A1R3JJ86_COCAP</name>
<keyword evidence="4" id="KW-0663">Pyridoxal phosphate</keyword>
<dbReference type="STRING" id="210143.A0A1R3JJ86"/>
<gene>
    <name evidence="7" type="ORF">CCACVL1_05748</name>
</gene>
<dbReference type="SUPFAM" id="SSF53383">
    <property type="entry name" value="PLP-dependent transferases"/>
    <property type="match status" value="1"/>
</dbReference>
<keyword evidence="8" id="KW-1185">Reference proteome</keyword>
<feature type="domain" description="Aminotransferase class I/classII large" evidence="6">
    <location>
        <begin position="100"/>
        <end position="284"/>
    </location>
</feature>
<dbReference type="OMA" id="RLMIHAD"/>
<evidence type="ECO:0000313" key="8">
    <source>
        <dbReference type="Proteomes" id="UP000188268"/>
    </source>
</evidence>
<evidence type="ECO:0000256" key="1">
    <source>
        <dbReference type="ARBA" id="ARBA00001933"/>
    </source>
</evidence>
<dbReference type="Proteomes" id="UP000188268">
    <property type="component" value="Unassembled WGS sequence"/>
</dbReference>
<keyword evidence="5" id="KW-0812">Transmembrane</keyword>
<dbReference type="Gramene" id="OMO94878">
    <property type="protein sequence ID" value="OMO94878"/>
    <property type="gene ID" value="CCACVL1_05748"/>
</dbReference>
<evidence type="ECO:0000256" key="3">
    <source>
        <dbReference type="ARBA" id="ARBA00022679"/>
    </source>
</evidence>
<comment type="similarity">
    <text evidence="2">Belongs to the class-II pyridoxal-phosphate-dependent aminotransferase family. BioF subfamily.</text>
</comment>
<evidence type="ECO:0000256" key="2">
    <source>
        <dbReference type="ARBA" id="ARBA00010008"/>
    </source>
</evidence>
<keyword evidence="3 7" id="KW-0808">Transferase</keyword>
<dbReference type="PANTHER" id="PTHR13693">
    <property type="entry name" value="CLASS II AMINOTRANSFERASE/8-AMINO-7-OXONONANOATE SYNTHASE"/>
    <property type="match status" value="1"/>
</dbReference>
<reference evidence="7 8" key="1">
    <citation type="submission" date="2013-09" db="EMBL/GenBank/DDBJ databases">
        <title>Corchorus capsularis genome sequencing.</title>
        <authorList>
            <person name="Alam M."/>
            <person name="Haque M.S."/>
            <person name="Islam M.S."/>
            <person name="Emdad E.M."/>
            <person name="Islam M.M."/>
            <person name="Ahmed B."/>
            <person name="Halim A."/>
            <person name="Hossen Q.M.M."/>
            <person name="Hossain M.Z."/>
            <person name="Ahmed R."/>
            <person name="Khan M.M."/>
            <person name="Islam R."/>
            <person name="Rashid M.M."/>
            <person name="Khan S.A."/>
            <person name="Rahman M.S."/>
            <person name="Alam M."/>
        </authorList>
    </citation>
    <scope>NUCLEOTIDE SEQUENCE [LARGE SCALE GENOMIC DNA]</scope>
    <source>
        <strain evidence="8">cv. CVL-1</strain>
        <tissue evidence="7">Whole seedling</tissue>
    </source>
</reference>
<dbReference type="GO" id="GO:0009102">
    <property type="term" value="P:biotin biosynthetic process"/>
    <property type="evidence" value="ECO:0007669"/>
    <property type="project" value="TreeGrafter"/>
</dbReference>
<comment type="caution">
    <text evidence="7">The sequence shown here is derived from an EMBL/GenBank/DDBJ whole genome shotgun (WGS) entry which is preliminary data.</text>
</comment>
<organism evidence="7 8">
    <name type="scientific">Corchorus capsularis</name>
    <name type="common">Jute</name>
    <dbReference type="NCBI Taxonomy" id="210143"/>
    <lineage>
        <taxon>Eukaryota</taxon>
        <taxon>Viridiplantae</taxon>
        <taxon>Streptophyta</taxon>
        <taxon>Embryophyta</taxon>
        <taxon>Tracheophyta</taxon>
        <taxon>Spermatophyta</taxon>
        <taxon>Magnoliopsida</taxon>
        <taxon>eudicotyledons</taxon>
        <taxon>Gunneridae</taxon>
        <taxon>Pentapetalae</taxon>
        <taxon>rosids</taxon>
        <taxon>malvids</taxon>
        <taxon>Malvales</taxon>
        <taxon>Malvaceae</taxon>
        <taxon>Grewioideae</taxon>
        <taxon>Apeibeae</taxon>
        <taxon>Corchorus</taxon>
    </lineage>
</organism>
<dbReference type="InterPro" id="IPR015422">
    <property type="entry name" value="PyrdxlP-dep_Trfase_small"/>
</dbReference>
<evidence type="ECO:0000313" key="7">
    <source>
        <dbReference type="EMBL" id="OMO94878.1"/>
    </source>
</evidence>
<proteinExistence type="inferred from homology"/>
<accession>A0A1R3JJ86</accession>
<dbReference type="PANTHER" id="PTHR13693:SF77">
    <property type="entry name" value="8-AMINO-7-OXONONANOATE SYNTHASE"/>
    <property type="match status" value="1"/>
</dbReference>
<dbReference type="Pfam" id="PF00155">
    <property type="entry name" value="Aminotran_1_2"/>
    <property type="match status" value="2"/>
</dbReference>
<comment type="cofactor">
    <cofactor evidence="1">
        <name>pyridoxal 5'-phosphate</name>
        <dbReference type="ChEBI" id="CHEBI:597326"/>
    </cofactor>
</comment>
<feature type="domain" description="Aminotransferase class I/classII large" evidence="6">
    <location>
        <begin position="289"/>
        <end position="419"/>
    </location>
</feature>
<dbReference type="InterPro" id="IPR015424">
    <property type="entry name" value="PyrdxlP-dep_Trfase"/>
</dbReference>